<gene>
    <name evidence="2" type="ORF">UV8b_00731</name>
</gene>
<dbReference type="EMBL" id="CP072753">
    <property type="protein sequence ID" value="QUC16490.1"/>
    <property type="molecule type" value="Genomic_DNA"/>
</dbReference>
<dbReference type="AlphaFoldDB" id="A0A8E5HJB1"/>
<reference evidence="2" key="1">
    <citation type="submission" date="2020-03" db="EMBL/GenBank/DDBJ databases">
        <title>A mixture of massive structural variations and highly conserved coding sequences in Ustilaginoidea virens genome.</title>
        <authorList>
            <person name="Zhang K."/>
            <person name="Zhao Z."/>
            <person name="Zhang Z."/>
            <person name="Li Y."/>
            <person name="Hsiang T."/>
            <person name="Sun W."/>
        </authorList>
    </citation>
    <scope>NUCLEOTIDE SEQUENCE</scope>
    <source>
        <strain evidence="2">UV-8b</strain>
    </source>
</reference>
<keyword evidence="3" id="KW-1185">Reference proteome</keyword>
<protein>
    <submittedName>
        <fullName evidence="2">Uncharacterized protein</fullName>
    </submittedName>
</protein>
<evidence type="ECO:0000313" key="2">
    <source>
        <dbReference type="EMBL" id="QUC16490.1"/>
    </source>
</evidence>
<evidence type="ECO:0000313" key="3">
    <source>
        <dbReference type="Proteomes" id="UP000027002"/>
    </source>
</evidence>
<dbReference type="RefSeq" id="XP_042994163.1">
    <property type="nucleotide sequence ID" value="XM_043138229.1"/>
</dbReference>
<accession>A0A8E5HJB1</accession>
<dbReference type="OrthoDB" id="4775588at2759"/>
<feature type="region of interest" description="Disordered" evidence="1">
    <location>
        <begin position="53"/>
        <end position="108"/>
    </location>
</feature>
<dbReference type="KEGG" id="uvi:66061509"/>
<feature type="compositionally biased region" description="Pro residues" evidence="1">
    <location>
        <begin position="62"/>
        <end position="80"/>
    </location>
</feature>
<sequence length="108" mass="11640">MPPIYTSLDAARAARSGTFITAWPSDEPYLPPPPIDLLTREMAVTVTVTVTVARLPGAPSRQNPPPRPPRPPHPPHPPHPTASRRSSTDSLARPHADSLPAILNQPID</sequence>
<organism evidence="2 3">
    <name type="scientific">Ustilaginoidea virens</name>
    <name type="common">Rice false smut fungus</name>
    <name type="synonym">Villosiclava virens</name>
    <dbReference type="NCBI Taxonomy" id="1159556"/>
    <lineage>
        <taxon>Eukaryota</taxon>
        <taxon>Fungi</taxon>
        <taxon>Dikarya</taxon>
        <taxon>Ascomycota</taxon>
        <taxon>Pezizomycotina</taxon>
        <taxon>Sordariomycetes</taxon>
        <taxon>Hypocreomycetidae</taxon>
        <taxon>Hypocreales</taxon>
        <taxon>Clavicipitaceae</taxon>
        <taxon>Ustilaginoidea</taxon>
    </lineage>
</organism>
<dbReference type="Proteomes" id="UP000027002">
    <property type="component" value="Chromosome 1"/>
</dbReference>
<proteinExistence type="predicted"/>
<evidence type="ECO:0000256" key="1">
    <source>
        <dbReference type="SAM" id="MobiDB-lite"/>
    </source>
</evidence>
<name>A0A8E5HJB1_USTVR</name>
<dbReference type="GeneID" id="66061509"/>